<evidence type="ECO:0000313" key="6">
    <source>
        <dbReference type="Proteomes" id="UP001501295"/>
    </source>
</evidence>
<accession>A0ABP8VYP4</accession>
<dbReference type="EMBL" id="BAABLM010000003">
    <property type="protein sequence ID" value="GAA4675611.1"/>
    <property type="molecule type" value="Genomic_DNA"/>
</dbReference>
<dbReference type="RefSeq" id="WP_345375726.1">
    <property type="nucleotide sequence ID" value="NZ_BAABLM010000003.1"/>
</dbReference>
<organism evidence="5 6">
    <name type="scientific">Frondihabitans cladoniiphilus</name>
    <dbReference type="NCBI Taxonomy" id="715785"/>
    <lineage>
        <taxon>Bacteria</taxon>
        <taxon>Bacillati</taxon>
        <taxon>Actinomycetota</taxon>
        <taxon>Actinomycetes</taxon>
        <taxon>Micrococcales</taxon>
        <taxon>Microbacteriaceae</taxon>
        <taxon>Frondihabitans</taxon>
    </lineage>
</organism>
<dbReference type="SUPFAM" id="SSF64288">
    <property type="entry name" value="Chorismate lyase-like"/>
    <property type="match status" value="1"/>
</dbReference>
<keyword evidence="6" id="KW-1185">Reference proteome</keyword>
<evidence type="ECO:0000256" key="3">
    <source>
        <dbReference type="ARBA" id="ARBA00023163"/>
    </source>
</evidence>
<evidence type="ECO:0000259" key="4">
    <source>
        <dbReference type="PROSITE" id="PS50949"/>
    </source>
</evidence>
<gene>
    <name evidence="5" type="ORF">GCM10025780_20210</name>
</gene>
<name>A0ABP8VYP4_9MICO</name>
<dbReference type="InterPro" id="IPR000524">
    <property type="entry name" value="Tscrpt_reg_HTH_GntR"/>
</dbReference>
<dbReference type="Pfam" id="PF07702">
    <property type="entry name" value="UTRA"/>
    <property type="match status" value="1"/>
</dbReference>
<dbReference type="PROSITE" id="PS50949">
    <property type="entry name" value="HTH_GNTR"/>
    <property type="match status" value="1"/>
</dbReference>
<dbReference type="InterPro" id="IPR011663">
    <property type="entry name" value="UTRA"/>
</dbReference>
<comment type="caution">
    <text evidence="5">The sequence shown here is derived from an EMBL/GenBank/DDBJ whole genome shotgun (WGS) entry which is preliminary data.</text>
</comment>
<keyword evidence="1" id="KW-0805">Transcription regulation</keyword>
<sequence>MDREQEFRRASRERAQLEHNIRERSPLRLHAQIRTGIRSGAVAANERLDEDELVKKYSISRNSVRAALALLASEGIVSRSPRRGTVVIEQIEDIPIGNGVGWNMDDGGRHVSTSLGSSIVPTPPMIADLLATECATVRVNQLIDYRDGVPFMLHIRYLPGDAPRRVFTGEEPTESFEQLFETAYGSALARVDCSIQAVSSDERTARLLEVPAGSALLLKERLLWDATGQARELSHSYYIASRAALSTTTWMPGVEMQDASAPSASVTDLHPHVGAA</sequence>
<dbReference type="SMART" id="SM00866">
    <property type="entry name" value="UTRA"/>
    <property type="match status" value="1"/>
</dbReference>
<dbReference type="Gene3D" id="3.40.1410.10">
    <property type="entry name" value="Chorismate lyase-like"/>
    <property type="match status" value="1"/>
</dbReference>
<dbReference type="CDD" id="cd07377">
    <property type="entry name" value="WHTH_GntR"/>
    <property type="match status" value="1"/>
</dbReference>
<dbReference type="SMART" id="SM00345">
    <property type="entry name" value="HTH_GNTR"/>
    <property type="match status" value="1"/>
</dbReference>
<dbReference type="Pfam" id="PF00392">
    <property type="entry name" value="GntR"/>
    <property type="match status" value="1"/>
</dbReference>
<evidence type="ECO:0000256" key="2">
    <source>
        <dbReference type="ARBA" id="ARBA00023125"/>
    </source>
</evidence>
<evidence type="ECO:0000313" key="5">
    <source>
        <dbReference type="EMBL" id="GAA4675611.1"/>
    </source>
</evidence>
<dbReference type="PANTHER" id="PTHR44846">
    <property type="entry name" value="MANNOSYL-D-GLYCERATE TRANSPORT/METABOLISM SYSTEM REPRESSOR MNGR-RELATED"/>
    <property type="match status" value="1"/>
</dbReference>
<dbReference type="Gene3D" id="1.10.10.10">
    <property type="entry name" value="Winged helix-like DNA-binding domain superfamily/Winged helix DNA-binding domain"/>
    <property type="match status" value="1"/>
</dbReference>
<dbReference type="Proteomes" id="UP001501295">
    <property type="component" value="Unassembled WGS sequence"/>
</dbReference>
<dbReference type="PANTHER" id="PTHR44846:SF16">
    <property type="entry name" value="TRANSCRIPTIONAL REGULATOR PHNF-RELATED"/>
    <property type="match status" value="1"/>
</dbReference>
<protein>
    <recommendedName>
        <fullName evidence="4">HTH gntR-type domain-containing protein</fullName>
    </recommendedName>
</protein>
<dbReference type="SUPFAM" id="SSF46785">
    <property type="entry name" value="Winged helix' DNA-binding domain"/>
    <property type="match status" value="1"/>
</dbReference>
<dbReference type="InterPro" id="IPR036388">
    <property type="entry name" value="WH-like_DNA-bd_sf"/>
</dbReference>
<keyword evidence="3" id="KW-0804">Transcription</keyword>
<dbReference type="InterPro" id="IPR036390">
    <property type="entry name" value="WH_DNA-bd_sf"/>
</dbReference>
<dbReference type="PRINTS" id="PR00035">
    <property type="entry name" value="HTHGNTR"/>
</dbReference>
<feature type="domain" description="HTH gntR-type" evidence="4">
    <location>
        <begin position="23"/>
        <end position="90"/>
    </location>
</feature>
<reference evidence="6" key="1">
    <citation type="journal article" date="2019" name="Int. J. Syst. Evol. Microbiol.">
        <title>The Global Catalogue of Microorganisms (GCM) 10K type strain sequencing project: providing services to taxonomists for standard genome sequencing and annotation.</title>
        <authorList>
            <consortium name="The Broad Institute Genomics Platform"/>
            <consortium name="The Broad Institute Genome Sequencing Center for Infectious Disease"/>
            <person name="Wu L."/>
            <person name="Ma J."/>
        </authorList>
    </citation>
    <scope>NUCLEOTIDE SEQUENCE [LARGE SCALE GENOMIC DNA]</scope>
    <source>
        <strain evidence="6">JCM 18956</strain>
    </source>
</reference>
<keyword evidence="2" id="KW-0238">DNA-binding</keyword>
<dbReference type="InterPro" id="IPR050679">
    <property type="entry name" value="Bact_HTH_transcr_reg"/>
</dbReference>
<evidence type="ECO:0000256" key="1">
    <source>
        <dbReference type="ARBA" id="ARBA00023015"/>
    </source>
</evidence>
<proteinExistence type="predicted"/>
<dbReference type="InterPro" id="IPR028978">
    <property type="entry name" value="Chorismate_lyase_/UTRA_dom_sf"/>
</dbReference>